<dbReference type="OrthoDB" id="10585299at2759"/>
<gene>
    <name evidence="2" type="ORF">FOMPIDRAFT_1019876</name>
</gene>
<evidence type="ECO:0000313" key="2">
    <source>
        <dbReference type="EMBL" id="EPS94702.1"/>
    </source>
</evidence>
<evidence type="ECO:0000256" key="1">
    <source>
        <dbReference type="SAM" id="MobiDB-lite"/>
    </source>
</evidence>
<feature type="compositionally biased region" description="Acidic residues" evidence="1">
    <location>
        <begin position="91"/>
        <end position="137"/>
    </location>
</feature>
<dbReference type="InParanoid" id="S8DPX1"/>
<keyword evidence="3" id="KW-1185">Reference proteome</keyword>
<feature type="compositionally biased region" description="Low complexity" evidence="1">
    <location>
        <begin position="166"/>
        <end position="176"/>
    </location>
</feature>
<organism evidence="2 3">
    <name type="scientific">Fomitopsis schrenkii</name>
    <name type="common">Brown rot fungus</name>
    <dbReference type="NCBI Taxonomy" id="2126942"/>
    <lineage>
        <taxon>Eukaryota</taxon>
        <taxon>Fungi</taxon>
        <taxon>Dikarya</taxon>
        <taxon>Basidiomycota</taxon>
        <taxon>Agaricomycotina</taxon>
        <taxon>Agaricomycetes</taxon>
        <taxon>Polyporales</taxon>
        <taxon>Fomitopsis</taxon>
    </lineage>
</organism>
<feature type="compositionally biased region" description="Pro residues" evidence="1">
    <location>
        <begin position="177"/>
        <end position="191"/>
    </location>
</feature>
<dbReference type="EMBL" id="KE504225">
    <property type="protein sequence ID" value="EPS94702.1"/>
    <property type="molecule type" value="Genomic_DNA"/>
</dbReference>
<reference evidence="2 3" key="1">
    <citation type="journal article" date="2012" name="Science">
        <title>The Paleozoic origin of enzymatic lignin decomposition reconstructed from 31 fungal genomes.</title>
        <authorList>
            <person name="Floudas D."/>
            <person name="Binder M."/>
            <person name="Riley R."/>
            <person name="Barry K."/>
            <person name="Blanchette R.A."/>
            <person name="Henrissat B."/>
            <person name="Martinez A.T."/>
            <person name="Otillar R."/>
            <person name="Spatafora J.W."/>
            <person name="Yadav J.S."/>
            <person name="Aerts A."/>
            <person name="Benoit I."/>
            <person name="Boyd A."/>
            <person name="Carlson A."/>
            <person name="Copeland A."/>
            <person name="Coutinho P.M."/>
            <person name="de Vries R.P."/>
            <person name="Ferreira P."/>
            <person name="Findley K."/>
            <person name="Foster B."/>
            <person name="Gaskell J."/>
            <person name="Glotzer D."/>
            <person name="Gorecki P."/>
            <person name="Heitman J."/>
            <person name="Hesse C."/>
            <person name="Hori C."/>
            <person name="Igarashi K."/>
            <person name="Jurgens J.A."/>
            <person name="Kallen N."/>
            <person name="Kersten P."/>
            <person name="Kohler A."/>
            <person name="Kuees U."/>
            <person name="Kumar T.K.A."/>
            <person name="Kuo A."/>
            <person name="LaButti K."/>
            <person name="Larrondo L.F."/>
            <person name="Lindquist E."/>
            <person name="Ling A."/>
            <person name="Lombard V."/>
            <person name="Lucas S."/>
            <person name="Lundell T."/>
            <person name="Martin R."/>
            <person name="McLaughlin D.J."/>
            <person name="Morgenstern I."/>
            <person name="Morin E."/>
            <person name="Murat C."/>
            <person name="Nagy L.G."/>
            <person name="Nolan M."/>
            <person name="Ohm R.A."/>
            <person name="Patyshakuliyeva A."/>
            <person name="Rokas A."/>
            <person name="Ruiz-Duenas F.J."/>
            <person name="Sabat G."/>
            <person name="Salamov A."/>
            <person name="Samejima M."/>
            <person name="Schmutz J."/>
            <person name="Slot J.C."/>
            <person name="St John F."/>
            <person name="Stenlid J."/>
            <person name="Sun H."/>
            <person name="Sun S."/>
            <person name="Syed K."/>
            <person name="Tsang A."/>
            <person name="Wiebenga A."/>
            <person name="Young D."/>
            <person name="Pisabarro A."/>
            <person name="Eastwood D.C."/>
            <person name="Martin F."/>
            <person name="Cullen D."/>
            <person name="Grigoriev I.V."/>
            <person name="Hibbett D.S."/>
        </authorList>
    </citation>
    <scope>NUCLEOTIDE SEQUENCE</scope>
    <source>
        <strain evidence="3">FP-58527</strain>
    </source>
</reference>
<dbReference type="HOGENOM" id="CLU_836875_0_0_1"/>
<feature type="compositionally biased region" description="Basic and acidic residues" evidence="1">
    <location>
        <begin position="138"/>
        <end position="147"/>
    </location>
</feature>
<feature type="region of interest" description="Disordered" evidence="1">
    <location>
        <begin position="1"/>
        <end position="199"/>
    </location>
</feature>
<accession>S8DPX1</accession>
<name>S8DPX1_FOMSC</name>
<dbReference type="Proteomes" id="UP000015241">
    <property type="component" value="Unassembled WGS sequence"/>
</dbReference>
<proteinExistence type="predicted"/>
<evidence type="ECO:0000313" key="3">
    <source>
        <dbReference type="Proteomes" id="UP000015241"/>
    </source>
</evidence>
<protein>
    <submittedName>
        <fullName evidence="2">Uncharacterized protein</fullName>
    </submittedName>
</protein>
<feature type="compositionally biased region" description="Polar residues" evidence="1">
    <location>
        <begin position="1"/>
        <end position="11"/>
    </location>
</feature>
<dbReference type="AlphaFoldDB" id="S8DPX1"/>
<sequence>MPYSHTLSAQPQFDIEDAPLADSFSDFGEDDDGPFIVAPPPTPDIPEPECRPIARRITVVIRPPTPEGREEDYIEDAYAKLMDGPPRPLEYGEEDEEEDEAWGGDMAEDGDVDEDDDGDEEDSKNEDEEDDKDEDEHKDEVAPEKYVQHRTRIPLGIVPFDTSYRSTSPLSDSLSPPETPSPPATPSPPDSPNAHALHGFLPRHPPIEFAFYDEMRGQGVQLSQLSENPEWSAKLMVKPDERVFWKYGLAKARLCCSVYSRTQGYVVRQRVATEILQGYHDMLRMHTKSHHVSPILFAHGQPVELMSLERLWLVALRHVGGNRFRADVQWRP</sequence>